<dbReference type="Proteomes" id="UP000580250">
    <property type="component" value="Unassembled WGS sequence"/>
</dbReference>
<dbReference type="OrthoDB" id="5920525at2759"/>
<dbReference type="AlphaFoldDB" id="A0A6V7X130"/>
<sequence>MSSITSNKRKLKNIIEITKELIATEVKGPKEEDDIHILEGQIRKIKAIKEELEVNSRKIEIIQDEWETNIQKLKTSERIEAENELTNFINENQIEGTYKIAKTKIRSWNSIETDYLVMRSQKEPTIPQNEQNTTMNESRGNTHGLKPPLLKLVTLEGPNWSDFWPIWKLNS</sequence>
<evidence type="ECO:0000313" key="3">
    <source>
        <dbReference type="EMBL" id="CAD2192984.1"/>
    </source>
</evidence>
<name>A0A6V7X130_MELEN</name>
<feature type="region of interest" description="Disordered" evidence="2">
    <location>
        <begin position="124"/>
        <end position="143"/>
    </location>
</feature>
<feature type="compositionally biased region" description="Polar residues" evidence="2">
    <location>
        <begin position="126"/>
        <end position="141"/>
    </location>
</feature>
<comment type="caution">
    <text evidence="3">The sequence shown here is derived from an EMBL/GenBank/DDBJ whole genome shotgun (WGS) entry which is preliminary data.</text>
</comment>
<gene>
    <name evidence="3" type="ORF">MENT_LOCUS45909</name>
</gene>
<dbReference type="EMBL" id="CAJEWN010000993">
    <property type="protein sequence ID" value="CAD2192984.1"/>
    <property type="molecule type" value="Genomic_DNA"/>
</dbReference>
<proteinExistence type="predicted"/>
<feature type="coiled-coil region" evidence="1">
    <location>
        <begin position="35"/>
        <end position="65"/>
    </location>
</feature>
<protein>
    <submittedName>
        <fullName evidence="3">Uncharacterized protein</fullName>
    </submittedName>
</protein>
<evidence type="ECO:0000313" key="4">
    <source>
        <dbReference type="Proteomes" id="UP000580250"/>
    </source>
</evidence>
<accession>A0A6V7X130</accession>
<organism evidence="3 4">
    <name type="scientific">Meloidogyne enterolobii</name>
    <name type="common">Root-knot nematode worm</name>
    <name type="synonym">Meloidogyne mayaguensis</name>
    <dbReference type="NCBI Taxonomy" id="390850"/>
    <lineage>
        <taxon>Eukaryota</taxon>
        <taxon>Metazoa</taxon>
        <taxon>Ecdysozoa</taxon>
        <taxon>Nematoda</taxon>
        <taxon>Chromadorea</taxon>
        <taxon>Rhabditida</taxon>
        <taxon>Tylenchina</taxon>
        <taxon>Tylenchomorpha</taxon>
        <taxon>Tylenchoidea</taxon>
        <taxon>Meloidogynidae</taxon>
        <taxon>Meloidogyninae</taxon>
        <taxon>Meloidogyne</taxon>
    </lineage>
</organism>
<reference evidence="3 4" key="1">
    <citation type="submission" date="2020-08" db="EMBL/GenBank/DDBJ databases">
        <authorList>
            <person name="Koutsovoulos G."/>
            <person name="Danchin GJ E."/>
        </authorList>
    </citation>
    <scope>NUCLEOTIDE SEQUENCE [LARGE SCALE GENOMIC DNA]</scope>
</reference>
<evidence type="ECO:0000256" key="1">
    <source>
        <dbReference type="SAM" id="Coils"/>
    </source>
</evidence>
<evidence type="ECO:0000256" key="2">
    <source>
        <dbReference type="SAM" id="MobiDB-lite"/>
    </source>
</evidence>
<keyword evidence="1" id="KW-0175">Coiled coil</keyword>